<comment type="caution">
    <text evidence="4">The sequence shown here is derived from an EMBL/GenBank/DDBJ whole genome shotgun (WGS) entry which is preliminary data.</text>
</comment>
<dbReference type="InterPro" id="IPR012738">
    <property type="entry name" value="Tscrpt_reg_DhaS"/>
</dbReference>
<dbReference type="SUPFAM" id="SSF46689">
    <property type="entry name" value="Homeodomain-like"/>
    <property type="match status" value="1"/>
</dbReference>
<dbReference type="PATRIC" id="fig|1423739.3.peg.848"/>
<dbReference type="InterPro" id="IPR050624">
    <property type="entry name" value="HTH-type_Tx_Regulator"/>
</dbReference>
<dbReference type="InterPro" id="IPR009057">
    <property type="entry name" value="Homeodomain-like_sf"/>
</dbReference>
<evidence type="ECO:0000313" key="5">
    <source>
        <dbReference type="Proteomes" id="UP000052013"/>
    </source>
</evidence>
<dbReference type="Gene3D" id="1.10.357.10">
    <property type="entry name" value="Tetracycline Repressor, domain 2"/>
    <property type="match status" value="1"/>
</dbReference>
<evidence type="ECO:0000256" key="2">
    <source>
        <dbReference type="PROSITE-ProRule" id="PRU00335"/>
    </source>
</evidence>
<feature type="domain" description="HTH tetR-type" evidence="3">
    <location>
        <begin position="3"/>
        <end position="63"/>
    </location>
</feature>
<feature type="DNA-binding region" description="H-T-H motif" evidence="2">
    <location>
        <begin position="26"/>
        <end position="45"/>
    </location>
</feature>
<dbReference type="RefSeq" id="WP_057865258.1">
    <property type="nucleotide sequence ID" value="NZ_AZEY01000079.1"/>
</dbReference>
<dbReference type="PROSITE" id="PS50977">
    <property type="entry name" value="HTH_TETR_2"/>
    <property type="match status" value="1"/>
</dbReference>
<gene>
    <name evidence="4" type="ORF">FC85_GL000814</name>
</gene>
<dbReference type="NCBIfam" id="TIGR02366">
    <property type="entry name" value="DHAK_reg"/>
    <property type="match status" value="1"/>
</dbReference>
<organism evidence="4 5">
    <name type="scientific">Lentilactobacillus diolivorans DSM 14421</name>
    <dbReference type="NCBI Taxonomy" id="1423739"/>
    <lineage>
        <taxon>Bacteria</taxon>
        <taxon>Bacillati</taxon>
        <taxon>Bacillota</taxon>
        <taxon>Bacilli</taxon>
        <taxon>Lactobacillales</taxon>
        <taxon>Lactobacillaceae</taxon>
        <taxon>Lentilactobacillus</taxon>
    </lineage>
</organism>
<evidence type="ECO:0000256" key="1">
    <source>
        <dbReference type="ARBA" id="ARBA00023125"/>
    </source>
</evidence>
<dbReference type="STRING" id="1423739.FC85_GL000814"/>
<dbReference type="GO" id="GO:0003677">
    <property type="term" value="F:DNA binding"/>
    <property type="evidence" value="ECO:0007669"/>
    <property type="project" value="UniProtKB-UniRule"/>
</dbReference>
<protein>
    <submittedName>
        <fullName evidence="4">TetR family transcriptional regulator</fullName>
    </submittedName>
</protein>
<dbReference type="InterPro" id="IPR039532">
    <property type="entry name" value="TetR_C_Firmicutes"/>
</dbReference>
<dbReference type="PANTHER" id="PTHR43479">
    <property type="entry name" value="ACREF/ENVCD OPERON REPRESSOR-RELATED"/>
    <property type="match status" value="1"/>
</dbReference>
<sequence>MTATTKLRIANATKQLVVFQPFNKISVTTIMTQAKLRRQTFYDYFRDKYDVLDWIYTTEINEAVKYCNTYKYWPQTLLKMMTYFEKNRAFYRKVIEIDVQNAPEHVIAVHIQQMVGNIFIDLSQKEQLPIDNEYCHFLQGLLSRTLLLELKRFLEDGSNLSLHQEVANLRHYLDDGINGLLLRTRRITAYHKSHDLKSANQA</sequence>
<reference evidence="4 5" key="1">
    <citation type="journal article" date="2015" name="Genome Announc.">
        <title>Expanding the biotechnology potential of lactobacilli through comparative genomics of 213 strains and associated genera.</title>
        <authorList>
            <person name="Sun Z."/>
            <person name="Harris H.M."/>
            <person name="McCann A."/>
            <person name="Guo C."/>
            <person name="Argimon S."/>
            <person name="Zhang W."/>
            <person name="Yang X."/>
            <person name="Jeffery I.B."/>
            <person name="Cooney J.C."/>
            <person name="Kagawa T.F."/>
            <person name="Liu W."/>
            <person name="Song Y."/>
            <person name="Salvetti E."/>
            <person name="Wrobel A."/>
            <person name="Rasinkangas P."/>
            <person name="Parkhill J."/>
            <person name="Rea M.C."/>
            <person name="O'Sullivan O."/>
            <person name="Ritari J."/>
            <person name="Douillard F.P."/>
            <person name="Paul Ross R."/>
            <person name="Yang R."/>
            <person name="Briner A.E."/>
            <person name="Felis G.E."/>
            <person name="de Vos W.M."/>
            <person name="Barrangou R."/>
            <person name="Klaenhammer T.R."/>
            <person name="Caufield P.W."/>
            <person name="Cui Y."/>
            <person name="Zhang H."/>
            <person name="O'Toole P.W."/>
        </authorList>
    </citation>
    <scope>NUCLEOTIDE SEQUENCE [LARGE SCALE GENOMIC DNA]</scope>
    <source>
        <strain evidence="4 5">DSM 14421</strain>
    </source>
</reference>
<keyword evidence="1 2" id="KW-0238">DNA-binding</keyword>
<dbReference type="InterPro" id="IPR001647">
    <property type="entry name" value="HTH_TetR"/>
</dbReference>
<evidence type="ECO:0000313" key="4">
    <source>
        <dbReference type="EMBL" id="KRL65017.1"/>
    </source>
</evidence>
<name>A0A0R1S9D5_9LACO</name>
<proteinExistence type="predicted"/>
<evidence type="ECO:0000259" key="3">
    <source>
        <dbReference type="PROSITE" id="PS50977"/>
    </source>
</evidence>
<dbReference type="AlphaFoldDB" id="A0A0R1S9D5"/>
<dbReference type="PANTHER" id="PTHR43479:SF7">
    <property type="entry name" value="TETR-FAMILY TRANSCRIPTIONAL REGULATOR"/>
    <property type="match status" value="1"/>
</dbReference>
<dbReference type="Pfam" id="PF14278">
    <property type="entry name" value="TetR_C_8"/>
    <property type="match status" value="1"/>
</dbReference>
<dbReference type="Proteomes" id="UP000052013">
    <property type="component" value="Unassembled WGS sequence"/>
</dbReference>
<dbReference type="EMBL" id="AZEY01000079">
    <property type="protein sequence ID" value="KRL65017.1"/>
    <property type="molecule type" value="Genomic_DNA"/>
</dbReference>
<accession>A0A0R1S9D5</accession>